<keyword evidence="1" id="KW-0472">Membrane</keyword>
<feature type="transmembrane region" description="Helical" evidence="1">
    <location>
        <begin position="44"/>
        <end position="65"/>
    </location>
</feature>
<gene>
    <name evidence="2" type="ORF">ACFOET_18995</name>
</gene>
<feature type="transmembrane region" description="Helical" evidence="1">
    <location>
        <begin position="346"/>
        <end position="367"/>
    </location>
</feature>
<feature type="transmembrane region" description="Helical" evidence="1">
    <location>
        <begin position="142"/>
        <end position="163"/>
    </location>
</feature>
<evidence type="ECO:0000313" key="2">
    <source>
        <dbReference type="EMBL" id="MFC3199713.1"/>
    </source>
</evidence>
<feature type="transmembrane region" description="Helical" evidence="1">
    <location>
        <begin position="216"/>
        <end position="237"/>
    </location>
</feature>
<evidence type="ECO:0000313" key="3">
    <source>
        <dbReference type="Proteomes" id="UP001595526"/>
    </source>
</evidence>
<dbReference type="InterPro" id="IPR025291">
    <property type="entry name" value="DUF4153"/>
</dbReference>
<protein>
    <submittedName>
        <fullName evidence="2">DUF4153 domain-containing protein</fullName>
    </submittedName>
</protein>
<proteinExistence type="predicted"/>
<reference evidence="3" key="1">
    <citation type="journal article" date="2019" name="Int. J. Syst. Evol. Microbiol.">
        <title>The Global Catalogue of Microorganisms (GCM) 10K type strain sequencing project: providing services to taxonomists for standard genome sequencing and annotation.</title>
        <authorList>
            <consortium name="The Broad Institute Genomics Platform"/>
            <consortium name="The Broad Institute Genome Sequencing Center for Infectious Disease"/>
            <person name="Wu L."/>
            <person name="Ma J."/>
        </authorList>
    </citation>
    <scope>NUCLEOTIDE SEQUENCE [LARGE SCALE GENOMIC DNA]</scope>
    <source>
        <strain evidence="3">KCTC 52416</strain>
    </source>
</reference>
<accession>A0ABV7JNS6</accession>
<feature type="transmembrane region" description="Helical" evidence="1">
    <location>
        <begin position="101"/>
        <end position="122"/>
    </location>
</feature>
<feature type="transmembrane region" description="Helical" evidence="1">
    <location>
        <begin position="71"/>
        <end position="89"/>
    </location>
</feature>
<feature type="transmembrane region" description="Helical" evidence="1">
    <location>
        <begin position="175"/>
        <end position="196"/>
    </location>
</feature>
<organism evidence="2 3">
    <name type="scientific">Parapedobacter deserti</name>
    <dbReference type="NCBI Taxonomy" id="1912957"/>
    <lineage>
        <taxon>Bacteria</taxon>
        <taxon>Pseudomonadati</taxon>
        <taxon>Bacteroidota</taxon>
        <taxon>Sphingobacteriia</taxon>
        <taxon>Sphingobacteriales</taxon>
        <taxon>Sphingobacteriaceae</taxon>
        <taxon>Parapedobacter</taxon>
    </lineage>
</organism>
<dbReference type="EMBL" id="JBHRTA010000059">
    <property type="protein sequence ID" value="MFC3199713.1"/>
    <property type="molecule type" value="Genomic_DNA"/>
</dbReference>
<feature type="transmembrane region" description="Helical" evidence="1">
    <location>
        <begin position="316"/>
        <end position="334"/>
    </location>
</feature>
<keyword evidence="1" id="KW-0812">Transmembrane</keyword>
<feature type="transmembrane region" description="Helical" evidence="1">
    <location>
        <begin position="249"/>
        <end position="267"/>
    </location>
</feature>
<keyword evidence="1" id="KW-1133">Transmembrane helix</keyword>
<comment type="caution">
    <text evidence="2">The sequence shown here is derived from an EMBL/GenBank/DDBJ whole genome shotgun (WGS) entry which is preliminary data.</text>
</comment>
<name>A0ABV7JNS6_9SPHI</name>
<feature type="transmembrane region" description="Helical" evidence="1">
    <location>
        <begin position="287"/>
        <end position="304"/>
    </location>
</feature>
<feature type="transmembrane region" description="Helical" evidence="1">
    <location>
        <begin position="18"/>
        <end position="37"/>
    </location>
</feature>
<sequence length="612" mass="68964">MAKLTVAVKDVATVLHRYYGLLLVALVATAAFIGNSYTRLESDFLTKLGLVCLMGISLMFALHMAQQRYRFKWPLPVSGFLVLALYILLLPPMDTHRYQPATVVVLVVSSICFHLLVAFIPFWKRGDNHGFWDYNKNVFINLVQTVVFTLVLWGGLVLAVVALEKLFGFNIVSHFWERLAYTILILGSSFIFALFAKDGLGGLRAAAPYPPVLRFFVQYVLVPLLISYVLILYSYGVKIVVEWDLPKGWVSYLVLAYSFLGVLSLLLLDPLYGAADKIWVRFFSRSFYITLLPLLVLLFVAISVRIADYGVTENRYFVLVLALWLLAITVYRLLRRQNAIKVVPISLFVAGACSLALPFANVFSVSFNSQHSRFYRLLSEQEVLTPGGKIDFGHQVNRSALNEIGSVFHYLQSRRQYRAIRALTPDDKAEKVDSLLAERYLSESDFTSLFTQVVEDDANRSVSYTTLTAGPGGYDRVFETQGYDFILPMVYMGPEYDLREYVLGDESLVLQIGEEKPGHGTRRQMDSVSNTLSLRVAGMDTVFRYNCTAFIDSVYARYADTLFTADTIPVGDLTTHFQLGGYRIALRFSELGFSRSDTGTVNKVATVLIGRR</sequence>
<dbReference type="Pfam" id="PF13687">
    <property type="entry name" value="DUF4153"/>
    <property type="match status" value="1"/>
</dbReference>
<keyword evidence="3" id="KW-1185">Reference proteome</keyword>
<evidence type="ECO:0000256" key="1">
    <source>
        <dbReference type="SAM" id="Phobius"/>
    </source>
</evidence>
<dbReference type="Proteomes" id="UP001595526">
    <property type="component" value="Unassembled WGS sequence"/>
</dbReference>
<dbReference type="RefSeq" id="WP_379025599.1">
    <property type="nucleotide sequence ID" value="NZ_JBHRTA010000059.1"/>
</dbReference>